<evidence type="ECO:0000256" key="9">
    <source>
        <dbReference type="SAM" id="MobiDB-lite"/>
    </source>
</evidence>
<evidence type="ECO:0000259" key="12">
    <source>
        <dbReference type="PROSITE" id="PS50089"/>
    </source>
</evidence>
<dbReference type="PROSITE" id="PS50089">
    <property type="entry name" value="ZF_RING_2"/>
    <property type="match status" value="1"/>
</dbReference>
<feature type="transmembrane region" description="Helical" evidence="10">
    <location>
        <begin position="178"/>
        <end position="201"/>
    </location>
</feature>
<dbReference type="Proteomes" id="UP001174909">
    <property type="component" value="Unassembled WGS sequence"/>
</dbReference>
<organism evidence="13 14">
    <name type="scientific">Geodia barretti</name>
    <name type="common">Barrett's horny sponge</name>
    <dbReference type="NCBI Taxonomy" id="519541"/>
    <lineage>
        <taxon>Eukaryota</taxon>
        <taxon>Metazoa</taxon>
        <taxon>Porifera</taxon>
        <taxon>Demospongiae</taxon>
        <taxon>Heteroscleromorpha</taxon>
        <taxon>Tetractinellida</taxon>
        <taxon>Astrophorina</taxon>
        <taxon>Geodiidae</taxon>
        <taxon>Geodia</taxon>
    </lineage>
</organism>
<comment type="caution">
    <text evidence="13">The sequence shown here is derived from an EMBL/GenBank/DDBJ whole genome shotgun (WGS) entry which is preliminary data.</text>
</comment>
<dbReference type="GO" id="GO:0016020">
    <property type="term" value="C:membrane"/>
    <property type="evidence" value="ECO:0007669"/>
    <property type="project" value="UniProtKB-SubCell"/>
</dbReference>
<keyword evidence="6 10" id="KW-1133">Transmembrane helix</keyword>
<sequence>MIGSYWSALLVVWLWQIRASLSYTYELKPQVTFGGSGVDSAIVIGSFVAYGKKESVGREQVALADITYGCPGSNGTLSNTRYGSEFIVVLELSQQCDDYLQAKKARQDGASGVVFYYSSSSSKSGWSSGGYDELSIPVVVVELWDEVVDRLTGRQTPKYTNVLIESKNVAVAPQQRTFYFIVTAFCILILLSCLWFFTSYFRRCRYSLRNRRRQARAQNTARKAISKLKVRTYKVSKGSQEVESCAVCLELYCNNDVIRILPCRHEFHKNCVDPWLKIKHTCPLCKGNITTSKSRNTSTSSSVVTTTTSDDRQRQRRTSSNSVTTPISLSFHSLASSSDSSSGSDTTVTQLNEMRVLTRPAPSAQVAISLEEERESTAPDTEIV</sequence>
<evidence type="ECO:0000256" key="7">
    <source>
        <dbReference type="ARBA" id="ARBA00023136"/>
    </source>
</evidence>
<evidence type="ECO:0000256" key="3">
    <source>
        <dbReference type="ARBA" id="ARBA00022723"/>
    </source>
</evidence>
<accession>A0AA35TNS1</accession>
<evidence type="ECO:0000256" key="10">
    <source>
        <dbReference type="SAM" id="Phobius"/>
    </source>
</evidence>
<dbReference type="InterPro" id="IPR001841">
    <property type="entry name" value="Znf_RING"/>
</dbReference>
<keyword evidence="11" id="KW-0732">Signal</keyword>
<feature type="region of interest" description="Disordered" evidence="9">
    <location>
        <begin position="358"/>
        <end position="384"/>
    </location>
</feature>
<evidence type="ECO:0000256" key="6">
    <source>
        <dbReference type="ARBA" id="ARBA00022989"/>
    </source>
</evidence>
<dbReference type="EMBL" id="CASHTH010003899">
    <property type="protein sequence ID" value="CAI8051034.1"/>
    <property type="molecule type" value="Genomic_DNA"/>
</dbReference>
<evidence type="ECO:0000256" key="1">
    <source>
        <dbReference type="ARBA" id="ARBA00004370"/>
    </source>
</evidence>
<evidence type="ECO:0000256" key="8">
    <source>
        <dbReference type="PROSITE-ProRule" id="PRU00175"/>
    </source>
</evidence>
<feature type="domain" description="RING-type" evidence="12">
    <location>
        <begin position="245"/>
        <end position="286"/>
    </location>
</feature>
<feature type="chain" id="PRO_5041454526" evidence="11">
    <location>
        <begin position="23"/>
        <end position="384"/>
    </location>
</feature>
<evidence type="ECO:0000256" key="5">
    <source>
        <dbReference type="ARBA" id="ARBA00022833"/>
    </source>
</evidence>
<keyword evidence="4 8" id="KW-0863">Zinc-finger</keyword>
<dbReference type="CDD" id="cd16454">
    <property type="entry name" value="RING-H2_PA-TM-RING"/>
    <property type="match status" value="1"/>
</dbReference>
<keyword evidence="7 10" id="KW-0472">Membrane</keyword>
<dbReference type="Pfam" id="PF13639">
    <property type="entry name" value="zf-RING_2"/>
    <property type="match status" value="1"/>
</dbReference>
<evidence type="ECO:0000256" key="11">
    <source>
        <dbReference type="SAM" id="SignalP"/>
    </source>
</evidence>
<proteinExistence type="predicted"/>
<feature type="compositionally biased region" description="Low complexity" evidence="9">
    <location>
        <begin position="292"/>
        <end position="308"/>
    </location>
</feature>
<protein>
    <submittedName>
        <fullName evidence="13">RING finger protein 150</fullName>
    </submittedName>
</protein>
<dbReference type="AlphaFoldDB" id="A0AA35TNS1"/>
<dbReference type="InterPro" id="IPR051073">
    <property type="entry name" value="ZNRF3_Arkadia_E3_ligases"/>
</dbReference>
<evidence type="ECO:0000256" key="4">
    <source>
        <dbReference type="ARBA" id="ARBA00022771"/>
    </source>
</evidence>
<keyword evidence="2 10" id="KW-0812">Transmembrane</keyword>
<reference evidence="13" key="1">
    <citation type="submission" date="2023-03" db="EMBL/GenBank/DDBJ databases">
        <authorList>
            <person name="Steffen K."/>
            <person name="Cardenas P."/>
        </authorList>
    </citation>
    <scope>NUCLEOTIDE SEQUENCE</scope>
</reference>
<feature type="region of interest" description="Disordered" evidence="9">
    <location>
        <begin position="292"/>
        <end position="323"/>
    </location>
</feature>
<evidence type="ECO:0000313" key="14">
    <source>
        <dbReference type="Proteomes" id="UP001174909"/>
    </source>
</evidence>
<dbReference type="PANTHER" id="PTHR16200">
    <property type="entry name" value="RING ZINC FINGER"/>
    <property type="match status" value="1"/>
</dbReference>
<keyword evidence="14" id="KW-1185">Reference proteome</keyword>
<evidence type="ECO:0000256" key="2">
    <source>
        <dbReference type="ARBA" id="ARBA00022692"/>
    </source>
</evidence>
<dbReference type="SUPFAM" id="SSF57850">
    <property type="entry name" value="RING/U-box"/>
    <property type="match status" value="1"/>
</dbReference>
<feature type="signal peptide" evidence="11">
    <location>
        <begin position="1"/>
        <end position="22"/>
    </location>
</feature>
<dbReference type="FunFam" id="3.30.40.10:FF:000009">
    <property type="entry name" value="E3 ubiquitin-protein ligase RNF130"/>
    <property type="match status" value="1"/>
</dbReference>
<keyword evidence="5" id="KW-0862">Zinc</keyword>
<dbReference type="GO" id="GO:0008270">
    <property type="term" value="F:zinc ion binding"/>
    <property type="evidence" value="ECO:0007669"/>
    <property type="project" value="UniProtKB-KW"/>
</dbReference>
<dbReference type="Gene3D" id="3.30.40.10">
    <property type="entry name" value="Zinc/RING finger domain, C3HC4 (zinc finger)"/>
    <property type="match status" value="1"/>
</dbReference>
<name>A0AA35TNS1_GEOBA</name>
<keyword evidence="3" id="KW-0479">Metal-binding</keyword>
<evidence type="ECO:0000313" key="13">
    <source>
        <dbReference type="EMBL" id="CAI8051034.1"/>
    </source>
</evidence>
<dbReference type="InterPro" id="IPR013083">
    <property type="entry name" value="Znf_RING/FYVE/PHD"/>
</dbReference>
<comment type="subcellular location">
    <subcellularLocation>
        <location evidence="1">Membrane</location>
    </subcellularLocation>
</comment>
<gene>
    <name evidence="13" type="ORF">GBAR_LOCUS27985</name>
</gene>
<dbReference type="SMART" id="SM00184">
    <property type="entry name" value="RING"/>
    <property type="match status" value="1"/>
</dbReference>